<dbReference type="PANTHER" id="PTHR10948:SF23">
    <property type="entry name" value="TRANSPOSASE INSI FOR INSERTION SEQUENCE ELEMENT IS30A-RELATED"/>
    <property type="match status" value="1"/>
</dbReference>
<dbReference type="PROSITE" id="PS50994">
    <property type="entry name" value="INTEGRASE"/>
    <property type="match status" value="1"/>
</dbReference>
<organism evidence="4">
    <name type="scientific">Siphoviridae sp. ctcfw7</name>
    <dbReference type="NCBI Taxonomy" id="2826394"/>
    <lineage>
        <taxon>Viruses</taxon>
        <taxon>Duplodnaviria</taxon>
        <taxon>Heunggongvirae</taxon>
        <taxon>Uroviricota</taxon>
        <taxon>Caudoviricetes</taxon>
    </lineage>
</organism>
<accession>A0A8S5MG78</accession>
<sequence length="196" mass="22543">MLGKYDGHHYSPQATIYKARELMNDGPLIPKSVVTSYQWINEGVLRTSNLDLFEKTKRKYHHSHSQTKQCLGTNISQRPQAAGQRSEIGHSVQGHKDGTDSVALVMTDRFSRVNITRKISGKTTDAVNEFFIQLRQKLGKDAYYRICKTITPDNGIEFSRLTQVHDHVFYTDPYSPWERGSNEINNRFLRKEIIKG</sequence>
<dbReference type="PANTHER" id="PTHR10948">
    <property type="entry name" value="TRANSPOSASE"/>
    <property type="match status" value="1"/>
</dbReference>
<dbReference type="GO" id="GO:0032196">
    <property type="term" value="P:transposition"/>
    <property type="evidence" value="ECO:0007669"/>
    <property type="project" value="TreeGrafter"/>
</dbReference>
<proteinExistence type="predicted"/>
<dbReference type="InterPro" id="IPR051917">
    <property type="entry name" value="Transposase-Integrase"/>
</dbReference>
<evidence type="ECO:0000256" key="2">
    <source>
        <dbReference type="SAM" id="MobiDB-lite"/>
    </source>
</evidence>
<evidence type="ECO:0000313" key="4">
    <source>
        <dbReference type="EMBL" id="DAD81254.1"/>
    </source>
</evidence>
<dbReference type="InterPro" id="IPR036397">
    <property type="entry name" value="RNaseH_sf"/>
</dbReference>
<dbReference type="SUPFAM" id="SSF53098">
    <property type="entry name" value="Ribonuclease H-like"/>
    <property type="match status" value="1"/>
</dbReference>
<dbReference type="InterPro" id="IPR053392">
    <property type="entry name" value="Transposase_IS30-like"/>
</dbReference>
<reference evidence="4" key="1">
    <citation type="journal article" date="2021" name="Proc. Natl. Acad. Sci. U.S.A.">
        <title>A Catalog of Tens of Thousands of Viruses from Human Metagenomes Reveals Hidden Associations with Chronic Diseases.</title>
        <authorList>
            <person name="Tisza M.J."/>
            <person name="Buck C.B."/>
        </authorList>
    </citation>
    <scope>NUCLEOTIDE SEQUENCE</scope>
    <source>
        <strain evidence="4">Ctcfw7</strain>
    </source>
</reference>
<dbReference type="NCBIfam" id="NF033563">
    <property type="entry name" value="transpos_IS30"/>
    <property type="match status" value="1"/>
</dbReference>
<evidence type="ECO:0000259" key="3">
    <source>
        <dbReference type="PROSITE" id="PS50994"/>
    </source>
</evidence>
<protein>
    <submittedName>
        <fullName evidence="4">RNaseH</fullName>
    </submittedName>
</protein>
<dbReference type="GO" id="GO:0015074">
    <property type="term" value="P:DNA integration"/>
    <property type="evidence" value="ECO:0007669"/>
    <property type="project" value="UniProtKB-KW"/>
</dbReference>
<feature type="region of interest" description="Disordered" evidence="2">
    <location>
        <begin position="73"/>
        <end position="96"/>
    </location>
</feature>
<dbReference type="InterPro" id="IPR001584">
    <property type="entry name" value="Integrase_cat-core"/>
</dbReference>
<dbReference type="GO" id="GO:0004803">
    <property type="term" value="F:transposase activity"/>
    <property type="evidence" value="ECO:0007669"/>
    <property type="project" value="TreeGrafter"/>
</dbReference>
<dbReference type="Gene3D" id="3.30.420.10">
    <property type="entry name" value="Ribonuclease H-like superfamily/Ribonuclease H"/>
    <property type="match status" value="1"/>
</dbReference>
<keyword evidence="1" id="KW-0229">DNA integration</keyword>
<dbReference type="InterPro" id="IPR012337">
    <property type="entry name" value="RNaseH-like_sf"/>
</dbReference>
<dbReference type="GO" id="GO:0003676">
    <property type="term" value="F:nucleic acid binding"/>
    <property type="evidence" value="ECO:0007669"/>
    <property type="project" value="InterPro"/>
</dbReference>
<evidence type="ECO:0000256" key="1">
    <source>
        <dbReference type="ARBA" id="ARBA00022908"/>
    </source>
</evidence>
<name>A0A8S5MG78_9CAUD</name>
<feature type="domain" description="Integrase catalytic" evidence="3">
    <location>
        <begin position="75"/>
        <end position="196"/>
    </location>
</feature>
<dbReference type="EMBL" id="BK014898">
    <property type="protein sequence ID" value="DAD81254.1"/>
    <property type="molecule type" value="Genomic_DNA"/>
</dbReference>